<reference evidence="10 11" key="1">
    <citation type="submission" date="2014-02" db="EMBL/GenBank/DDBJ databases">
        <title>Expanding our view of genomic diversity in Candidatus Accumulibacter clades.</title>
        <authorList>
            <person name="Skennerton C.T."/>
            <person name="Barr J.J."/>
            <person name="Slater F.R."/>
            <person name="Bond P.L."/>
            <person name="Tyson G.W."/>
        </authorList>
    </citation>
    <scope>NUCLEOTIDE SEQUENCE [LARGE SCALE GENOMIC DNA]</scope>
    <source>
        <strain evidence="11">BA-92</strain>
    </source>
</reference>
<dbReference type="CDD" id="cd17574">
    <property type="entry name" value="REC_OmpR"/>
    <property type="match status" value="1"/>
</dbReference>
<dbReference type="InterPro" id="IPR036388">
    <property type="entry name" value="WH-like_DNA-bd_sf"/>
</dbReference>
<dbReference type="InterPro" id="IPR011006">
    <property type="entry name" value="CheY-like_superfamily"/>
</dbReference>
<keyword evidence="2" id="KW-0902">Two-component regulatory system</keyword>
<evidence type="ECO:0000259" key="8">
    <source>
        <dbReference type="PROSITE" id="PS50110"/>
    </source>
</evidence>
<dbReference type="GO" id="GO:0032993">
    <property type="term" value="C:protein-DNA complex"/>
    <property type="evidence" value="ECO:0007669"/>
    <property type="project" value="TreeGrafter"/>
</dbReference>
<keyword evidence="4 7" id="KW-0238">DNA-binding</keyword>
<feature type="domain" description="Response regulatory" evidence="8">
    <location>
        <begin position="2"/>
        <end position="118"/>
    </location>
</feature>
<dbReference type="Gene3D" id="1.10.10.10">
    <property type="entry name" value="Winged helix-like DNA-binding domain superfamily/Winged helix DNA-binding domain"/>
    <property type="match status" value="1"/>
</dbReference>
<dbReference type="PANTHER" id="PTHR48111">
    <property type="entry name" value="REGULATOR OF RPOS"/>
    <property type="match status" value="1"/>
</dbReference>
<evidence type="ECO:0000256" key="7">
    <source>
        <dbReference type="PROSITE-ProRule" id="PRU01091"/>
    </source>
</evidence>
<dbReference type="AlphaFoldDB" id="A0A011QQF5"/>
<feature type="DNA-binding region" description="OmpR/PhoB-type" evidence="7">
    <location>
        <begin position="126"/>
        <end position="227"/>
    </location>
</feature>
<feature type="modified residue" description="4-aspartylphosphate" evidence="6">
    <location>
        <position position="51"/>
    </location>
</feature>
<dbReference type="Pfam" id="PF00486">
    <property type="entry name" value="Trans_reg_C"/>
    <property type="match status" value="1"/>
</dbReference>
<evidence type="ECO:0000256" key="5">
    <source>
        <dbReference type="ARBA" id="ARBA00023163"/>
    </source>
</evidence>
<comment type="caution">
    <text evidence="10">The sequence shown here is derived from an EMBL/GenBank/DDBJ whole genome shotgun (WGS) entry which is preliminary data.</text>
</comment>
<proteinExistence type="predicted"/>
<evidence type="ECO:0000313" key="10">
    <source>
        <dbReference type="EMBL" id="EXI81124.1"/>
    </source>
</evidence>
<evidence type="ECO:0000256" key="6">
    <source>
        <dbReference type="PROSITE-ProRule" id="PRU00169"/>
    </source>
</evidence>
<evidence type="ECO:0000256" key="2">
    <source>
        <dbReference type="ARBA" id="ARBA00023012"/>
    </source>
</evidence>
<keyword evidence="3" id="KW-0805">Transcription regulation</keyword>
<dbReference type="GO" id="GO:0000156">
    <property type="term" value="F:phosphorelay response regulator activity"/>
    <property type="evidence" value="ECO:0007669"/>
    <property type="project" value="TreeGrafter"/>
</dbReference>
<dbReference type="InterPro" id="IPR001789">
    <property type="entry name" value="Sig_transdc_resp-reg_receiver"/>
</dbReference>
<keyword evidence="5" id="KW-0804">Transcription</keyword>
<evidence type="ECO:0000259" key="9">
    <source>
        <dbReference type="PROSITE" id="PS51755"/>
    </source>
</evidence>
<dbReference type="PROSITE" id="PS50110">
    <property type="entry name" value="RESPONSE_REGULATORY"/>
    <property type="match status" value="1"/>
</dbReference>
<sequence>MRVAFLEDEPDVAATVCRWLREAGYQVESFSSGVECARAVESRRFDVCLLDWMVPDLSGLEVLARLQIKLRHAMPPVVFSTGRDSEEDVVGVLTAGADDYLVKPLSRPMLLARLQAVTRRQKGVAGASLRQDFGRLTVDHGRRQLALDGRLIALTERETDLALYLFQNIGRALSRERLIQVVWSLMPDINTRTVDVHVSNLRRKLELTPESGWRLVSIYGHGYRLERERNSS</sequence>
<evidence type="ECO:0000256" key="4">
    <source>
        <dbReference type="ARBA" id="ARBA00023125"/>
    </source>
</evidence>
<dbReference type="GO" id="GO:0005829">
    <property type="term" value="C:cytosol"/>
    <property type="evidence" value="ECO:0007669"/>
    <property type="project" value="TreeGrafter"/>
</dbReference>
<organism evidence="10 11">
    <name type="scientific">Candidatus Accumulibacter appositus</name>
    <dbReference type="NCBI Taxonomy" id="1454003"/>
    <lineage>
        <taxon>Bacteria</taxon>
        <taxon>Pseudomonadati</taxon>
        <taxon>Pseudomonadota</taxon>
        <taxon>Betaproteobacteria</taxon>
        <taxon>Candidatus Accumulibacter</taxon>
    </lineage>
</organism>
<dbReference type="SUPFAM" id="SSF52172">
    <property type="entry name" value="CheY-like"/>
    <property type="match status" value="1"/>
</dbReference>
<dbReference type="CDD" id="cd00383">
    <property type="entry name" value="trans_reg_C"/>
    <property type="match status" value="1"/>
</dbReference>
<dbReference type="InterPro" id="IPR039420">
    <property type="entry name" value="WalR-like"/>
</dbReference>
<name>A0A011QQF5_9PROT</name>
<dbReference type="SMART" id="SM00862">
    <property type="entry name" value="Trans_reg_C"/>
    <property type="match status" value="1"/>
</dbReference>
<dbReference type="Pfam" id="PF00072">
    <property type="entry name" value="Response_reg"/>
    <property type="match status" value="1"/>
</dbReference>
<dbReference type="PROSITE" id="PS51755">
    <property type="entry name" value="OMPR_PHOB"/>
    <property type="match status" value="1"/>
</dbReference>
<dbReference type="Gene3D" id="3.40.50.2300">
    <property type="match status" value="1"/>
</dbReference>
<evidence type="ECO:0000256" key="3">
    <source>
        <dbReference type="ARBA" id="ARBA00023015"/>
    </source>
</evidence>
<dbReference type="InterPro" id="IPR001867">
    <property type="entry name" value="OmpR/PhoB-type_DNA-bd"/>
</dbReference>
<dbReference type="SMART" id="SM00448">
    <property type="entry name" value="REC"/>
    <property type="match status" value="1"/>
</dbReference>
<dbReference type="GO" id="GO:0006355">
    <property type="term" value="P:regulation of DNA-templated transcription"/>
    <property type="evidence" value="ECO:0007669"/>
    <property type="project" value="InterPro"/>
</dbReference>
<feature type="domain" description="OmpR/PhoB-type" evidence="9">
    <location>
        <begin position="126"/>
        <end position="227"/>
    </location>
</feature>
<dbReference type="PANTHER" id="PTHR48111:SF1">
    <property type="entry name" value="TWO-COMPONENT RESPONSE REGULATOR ORR33"/>
    <property type="match status" value="1"/>
</dbReference>
<accession>A0A011QQF5</accession>
<dbReference type="PATRIC" id="fig|1454003.3.peg.1362"/>
<dbReference type="EMBL" id="JEMX01000026">
    <property type="protein sequence ID" value="EXI81124.1"/>
    <property type="molecule type" value="Genomic_DNA"/>
</dbReference>
<dbReference type="GO" id="GO:0000976">
    <property type="term" value="F:transcription cis-regulatory region binding"/>
    <property type="evidence" value="ECO:0007669"/>
    <property type="project" value="TreeGrafter"/>
</dbReference>
<evidence type="ECO:0000256" key="1">
    <source>
        <dbReference type="ARBA" id="ARBA00022553"/>
    </source>
</evidence>
<dbReference type="Proteomes" id="UP000021816">
    <property type="component" value="Unassembled WGS sequence"/>
</dbReference>
<gene>
    <name evidence="10" type="primary">regX3_1</name>
    <name evidence="10" type="ORF">AW10_01324</name>
</gene>
<keyword evidence="1 6" id="KW-0597">Phosphoprotein</keyword>
<dbReference type="STRING" id="1454003.AW10_01324"/>
<evidence type="ECO:0000313" key="11">
    <source>
        <dbReference type="Proteomes" id="UP000021816"/>
    </source>
</evidence>
<protein>
    <submittedName>
        <fullName evidence="10">Sensory transduction protein regX3</fullName>
    </submittedName>
</protein>